<dbReference type="AlphaFoldDB" id="A0A0K8J3R5"/>
<feature type="domain" description="HTH gntR-type" evidence="4">
    <location>
        <begin position="11"/>
        <end position="79"/>
    </location>
</feature>
<dbReference type="KEGG" id="hsd:SD1D_0410"/>
<keyword evidence="3" id="KW-0804">Transcription</keyword>
<accession>A0A0K8J3R5</accession>
<dbReference type="CDD" id="cd07377">
    <property type="entry name" value="WHTH_GntR"/>
    <property type="match status" value="1"/>
</dbReference>
<dbReference type="Gene3D" id="1.10.10.10">
    <property type="entry name" value="Winged helix-like DNA-binding domain superfamily/Winged helix DNA-binding domain"/>
    <property type="match status" value="1"/>
</dbReference>
<keyword evidence="1" id="KW-0805">Transcription regulation</keyword>
<keyword evidence="2" id="KW-0238">DNA-binding</keyword>
<dbReference type="PANTHER" id="PTHR38445">
    <property type="entry name" value="HTH-TYPE TRANSCRIPTIONAL REPRESSOR YTRA"/>
    <property type="match status" value="1"/>
</dbReference>
<dbReference type="SMART" id="SM00345">
    <property type="entry name" value="HTH_GNTR"/>
    <property type="match status" value="1"/>
</dbReference>
<evidence type="ECO:0000256" key="1">
    <source>
        <dbReference type="ARBA" id="ARBA00023015"/>
    </source>
</evidence>
<evidence type="ECO:0000256" key="3">
    <source>
        <dbReference type="ARBA" id="ARBA00023163"/>
    </source>
</evidence>
<reference evidence="6" key="1">
    <citation type="submission" date="2015-09" db="EMBL/GenBank/DDBJ databases">
        <authorList>
            <person name="Wibberg D."/>
        </authorList>
    </citation>
    <scope>NUCLEOTIDE SEQUENCE [LARGE SCALE GENOMIC DNA]</scope>
    <source>
        <strain evidence="6">SD1D</strain>
    </source>
</reference>
<dbReference type="InterPro" id="IPR036390">
    <property type="entry name" value="WH_DNA-bd_sf"/>
</dbReference>
<dbReference type="EMBL" id="LN879430">
    <property type="protein sequence ID" value="CUH91963.1"/>
    <property type="molecule type" value="Genomic_DNA"/>
</dbReference>
<name>A0A0K8J3R5_9FIRM</name>
<dbReference type="PRINTS" id="PR00035">
    <property type="entry name" value="HTHGNTR"/>
</dbReference>
<dbReference type="GO" id="GO:0003677">
    <property type="term" value="F:DNA binding"/>
    <property type="evidence" value="ECO:0007669"/>
    <property type="project" value="UniProtKB-KW"/>
</dbReference>
<dbReference type="RefSeq" id="WP_058257383.1">
    <property type="nucleotide sequence ID" value="NZ_DUPS01000012.1"/>
</dbReference>
<dbReference type="OrthoDB" id="9802328at2"/>
<dbReference type="InterPro" id="IPR036388">
    <property type="entry name" value="WH-like_DNA-bd_sf"/>
</dbReference>
<dbReference type="Pfam" id="PF00392">
    <property type="entry name" value="GntR"/>
    <property type="match status" value="1"/>
</dbReference>
<protein>
    <recommendedName>
        <fullName evidence="4">HTH gntR-type domain-containing protein</fullName>
    </recommendedName>
</protein>
<sequence length="124" mass="14284">MYVKIDFNSDEALYIQLRNQIIYGIASSQFQEGDNLPSVRELAEYIGINMHTVNKAYSILKQEGYIKLDRRKGAVVAIDVNKMQAIEDLKEELRVILAKAICKNLSRNDVIEVINEIYNEFERG</sequence>
<dbReference type="PANTHER" id="PTHR38445:SF12">
    <property type="entry name" value="GNTR-FAMILY TRANSCRIPTIONAL REGULATOR"/>
    <property type="match status" value="1"/>
</dbReference>
<proteinExistence type="predicted"/>
<dbReference type="InterPro" id="IPR000524">
    <property type="entry name" value="Tscrpt_reg_HTH_GntR"/>
</dbReference>
<dbReference type="GO" id="GO:0003700">
    <property type="term" value="F:DNA-binding transcription factor activity"/>
    <property type="evidence" value="ECO:0007669"/>
    <property type="project" value="InterPro"/>
</dbReference>
<organism evidence="5 6">
    <name type="scientific">Herbinix luporum</name>
    <dbReference type="NCBI Taxonomy" id="1679721"/>
    <lineage>
        <taxon>Bacteria</taxon>
        <taxon>Bacillati</taxon>
        <taxon>Bacillota</taxon>
        <taxon>Clostridia</taxon>
        <taxon>Lachnospirales</taxon>
        <taxon>Lachnospiraceae</taxon>
        <taxon>Herbinix</taxon>
    </lineage>
</organism>
<dbReference type="Proteomes" id="UP000196053">
    <property type="component" value="Chromosome I"/>
</dbReference>
<evidence type="ECO:0000313" key="6">
    <source>
        <dbReference type="Proteomes" id="UP000196053"/>
    </source>
</evidence>
<dbReference type="SUPFAM" id="SSF46785">
    <property type="entry name" value="Winged helix' DNA-binding domain"/>
    <property type="match status" value="1"/>
</dbReference>
<evidence type="ECO:0000313" key="5">
    <source>
        <dbReference type="EMBL" id="CUH91963.1"/>
    </source>
</evidence>
<gene>
    <name evidence="5" type="ORF">SD1D_0410</name>
</gene>
<evidence type="ECO:0000256" key="2">
    <source>
        <dbReference type="ARBA" id="ARBA00023125"/>
    </source>
</evidence>
<dbReference type="PROSITE" id="PS50949">
    <property type="entry name" value="HTH_GNTR"/>
    <property type="match status" value="1"/>
</dbReference>
<keyword evidence="6" id="KW-1185">Reference proteome</keyword>
<evidence type="ECO:0000259" key="4">
    <source>
        <dbReference type="PROSITE" id="PS50949"/>
    </source>
</evidence>